<sequence>MKWGKLFSSVGYCCLLVFLVAGCRLEEQDRITNYEPGVYMGVPDQALNSSQRRNLRYRVRMQGGVTKPAGP</sequence>
<dbReference type="AlphaFoldDB" id="A0A382LB24"/>
<proteinExistence type="predicted"/>
<evidence type="ECO:0000313" key="1">
    <source>
        <dbReference type="EMBL" id="SVC32071.1"/>
    </source>
</evidence>
<accession>A0A382LB24</accession>
<gene>
    <name evidence="1" type="ORF">METZ01_LOCUS284925</name>
</gene>
<organism evidence="1">
    <name type="scientific">marine metagenome</name>
    <dbReference type="NCBI Taxonomy" id="408172"/>
    <lineage>
        <taxon>unclassified sequences</taxon>
        <taxon>metagenomes</taxon>
        <taxon>ecological metagenomes</taxon>
    </lineage>
</organism>
<dbReference type="PROSITE" id="PS51257">
    <property type="entry name" value="PROKAR_LIPOPROTEIN"/>
    <property type="match status" value="1"/>
</dbReference>
<dbReference type="EMBL" id="UINC01084963">
    <property type="protein sequence ID" value="SVC32071.1"/>
    <property type="molecule type" value="Genomic_DNA"/>
</dbReference>
<reference evidence="1" key="1">
    <citation type="submission" date="2018-05" db="EMBL/GenBank/DDBJ databases">
        <authorList>
            <person name="Lanie J.A."/>
            <person name="Ng W.-L."/>
            <person name="Kazmierczak K.M."/>
            <person name="Andrzejewski T.M."/>
            <person name="Davidsen T.M."/>
            <person name="Wayne K.J."/>
            <person name="Tettelin H."/>
            <person name="Glass J.I."/>
            <person name="Rusch D."/>
            <person name="Podicherti R."/>
            <person name="Tsui H.-C.T."/>
            <person name="Winkler M.E."/>
        </authorList>
    </citation>
    <scope>NUCLEOTIDE SEQUENCE</scope>
</reference>
<name>A0A382LB24_9ZZZZ</name>
<protein>
    <submittedName>
        <fullName evidence="1">Uncharacterized protein</fullName>
    </submittedName>
</protein>